<dbReference type="PROSITE" id="PS50943">
    <property type="entry name" value="HTH_CROC1"/>
    <property type="match status" value="1"/>
</dbReference>
<dbReference type="InterPro" id="IPR001387">
    <property type="entry name" value="Cro/C1-type_HTH"/>
</dbReference>
<sequence>MRKVEDGGFAEKLNYLFTTVTPSEGLEYSNPHVASAISATGVPISQSYIWQLRTGRKDNPTLKHVQALANFFGVPAAFFFDDAVTDQVSQRLDEVKAEQHRLLEIAASSQAQQIALRTGELSDKGRQQIADLLDVVYRLEQTENRNEHGDNASQG</sequence>
<dbReference type="RefSeq" id="WP_098698060.1">
    <property type="nucleotide sequence ID" value="NZ_CP023778.1"/>
</dbReference>
<dbReference type="SUPFAM" id="SSF47413">
    <property type="entry name" value="lambda repressor-like DNA-binding domains"/>
    <property type="match status" value="1"/>
</dbReference>
<reference evidence="2 3" key="1">
    <citation type="submission" date="2017-10" db="EMBL/GenBank/DDBJ databases">
        <title>Comparative genomics between pathogenic Norcardia.</title>
        <authorList>
            <person name="Zeng L."/>
        </authorList>
    </citation>
    <scope>NUCLEOTIDE SEQUENCE [LARGE SCALE GENOMIC DNA]</scope>
    <source>
        <strain evidence="2 3">NC_YFY_NT001</strain>
    </source>
</reference>
<dbReference type="EMBL" id="CP023778">
    <property type="protein sequence ID" value="ATL71160.1"/>
    <property type="molecule type" value="Genomic_DNA"/>
</dbReference>
<dbReference type="CDD" id="cd00093">
    <property type="entry name" value="HTH_XRE"/>
    <property type="match status" value="1"/>
</dbReference>
<gene>
    <name evidence="2" type="ORF">CRH09_38305</name>
</gene>
<dbReference type="AlphaFoldDB" id="A0A291RV50"/>
<proteinExistence type="predicted"/>
<protein>
    <recommendedName>
        <fullName evidence="1">HTH cro/C1-type domain-containing protein</fullName>
    </recommendedName>
</protein>
<name>A0A291RV50_9NOCA</name>
<feature type="domain" description="HTH cro/C1-type" evidence="1">
    <location>
        <begin position="44"/>
        <end position="79"/>
    </location>
</feature>
<evidence type="ECO:0000259" key="1">
    <source>
        <dbReference type="PROSITE" id="PS50943"/>
    </source>
</evidence>
<dbReference type="KEGG" id="ntp:CRH09_38305"/>
<accession>A0A291RV50</accession>
<organism evidence="2 3">
    <name type="scientific">Nocardia terpenica</name>
    <dbReference type="NCBI Taxonomy" id="455432"/>
    <lineage>
        <taxon>Bacteria</taxon>
        <taxon>Bacillati</taxon>
        <taxon>Actinomycetota</taxon>
        <taxon>Actinomycetes</taxon>
        <taxon>Mycobacteriales</taxon>
        <taxon>Nocardiaceae</taxon>
        <taxon>Nocardia</taxon>
    </lineage>
</organism>
<dbReference type="GO" id="GO:0003677">
    <property type="term" value="F:DNA binding"/>
    <property type="evidence" value="ECO:0007669"/>
    <property type="project" value="InterPro"/>
</dbReference>
<dbReference type="Proteomes" id="UP000221961">
    <property type="component" value="Chromosome"/>
</dbReference>
<evidence type="ECO:0000313" key="2">
    <source>
        <dbReference type="EMBL" id="ATL71160.1"/>
    </source>
</evidence>
<dbReference type="GeneID" id="88363101"/>
<evidence type="ECO:0000313" key="3">
    <source>
        <dbReference type="Proteomes" id="UP000221961"/>
    </source>
</evidence>
<dbReference type="Gene3D" id="1.10.260.40">
    <property type="entry name" value="lambda repressor-like DNA-binding domains"/>
    <property type="match status" value="1"/>
</dbReference>
<dbReference type="InterPro" id="IPR010982">
    <property type="entry name" value="Lambda_DNA-bd_dom_sf"/>
</dbReference>